<proteinExistence type="predicted"/>
<accession>A0AAD9TM53</accession>
<dbReference type="PANTHER" id="PTHR22930">
    <property type="match status" value="1"/>
</dbReference>
<dbReference type="EMBL" id="JANJYI010000008">
    <property type="protein sequence ID" value="KAK2638617.1"/>
    <property type="molecule type" value="Genomic_DNA"/>
</dbReference>
<evidence type="ECO:0000313" key="1">
    <source>
        <dbReference type="EMBL" id="KAK2638617.1"/>
    </source>
</evidence>
<evidence type="ECO:0000313" key="2">
    <source>
        <dbReference type="Proteomes" id="UP001280121"/>
    </source>
</evidence>
<reference evidence="1" key="1">
    <citation type="journal article" date="2023" name="Plant J.">
        <title>Genome sequences and population genomics provide insights into the demographic history, inbreeding, and mutation load of two 'living fossil' tree species of Dipteronia.</title>
        <authorList>
            <person name="Feng Y."/>
            <person name="Comes H.P."/>
            <person name="Chen J."/>
            <person name="Zhu S."/>
            <person name="Lu R."/>
            <person name="Zhang X."/>
            <person name="Li P."/>
            <person name="Qiu J."/>
            <person name="Olsen K.M."/>
            <person name="Qiu Y."/>
        </authorList>
    </citation>
    <scope>NUCLEOTIDE SEQUENCE</scope>
    <source>
        <strain evidence="1">KIB01</strain>
    </source>
</reference>
<protein>
    <recommendedName>
        <fullName evidence="3">DDE Tnp4 domain-containing protein</fullName>
    </recommendedName>
</protein>
<dbReference type="PANTHER" id="PTHR22930:SF281">
    <property type="entry name" value="NUCLEASE"/>
    <property type="match status" value="1"/>
</dbReference>
<dbReference type="Proteomes" id="UP001280121">
    <property type="component" value="Unassembled WGS sequence"/>
</dbReference>
<sequence length="95" mass="10895">FSCLYKLPLHNDFLYIYTCLGALDGTYIRVYVPEVSKPRFRTRICEIVTNVLGACSRDMLFTFVFLGWEGSASDSRVLRDALSRPTELKVPTDKH</sequence>
<evidence type="ECO:0008006" key="3">
    <source>
        <dbReference type="Google" id="ProtNLM"/>
    </source>
</evidence>
<comment type="caution">
    <text evidence="1">The sequence shown here is derived from an EMBL/GenBank/DDBJ whole genome shotgun (WGS) entry which is preliminary data.</text>
</comment>
<keyword evidence="2" id="KW-1185">Reference proteome</keyword>
<name>A0AAD9TM53_9ROSI</name>
<feature type="non-terminal residue" evidence="1">
    <location>
        <position position="1"/>
    </location>
</feature>
<gene>
    <name evidence="1" type="ORF">Ddye_026412</name>
</gene>
<feature type="non-terminal residue" evidence="1">
    <location>
        <position position="95"/>
    </location>
</feature>
<organism evidence="1 2">
    <name type="scientific">Dipteronia dyeriana</name>
    <dbReference type="NCBI Taxonomy" id="168575"/>
    <lineage>
        <taxon>Eukaryota</taxon>
        <taxon>Viridiplantae</taxon>
        <taxon>Streptophyta</taxon>
        <taxon>Embryophyta</taxon>
        <taxon>Tracheophyta</taxon>
        <taxon>Spermatophyta</taxon>
        <taxon>Magnoliopsida</taxon>
        <taxon>eudicotyledons</taxon>
        <taxon>Gunneridae</taxon>
        <taxon>Pentapetalae</taxon>
        <taxon>rosids</taxon>
        <taxon>malvids</taxon>
        <taxon>Sapindales</taxon>
        <taxon>Sapindaceae</taxon>
        <taxon>Hippocastanoideae</taxon>
        <taxon>Acereae</taxon>
        <taxon>Dipteronia</taxon>
    </lineage>
</organism>
<dbReference type="AlphaFoldDB" id="A0AAD9TM53"/>
<dbReference type="InterPro" id="IPR045249">
    <property type="entry name" value="HARBI1-like"/>
</dbReference>